<dbReference type="Proteomes" id="UP000715781">
    <property type="component" value="Unassembled WGS sequence"/>
</dbReference>
<dbReference type="InterPro" id="IPR038717">
    <property type="entry name" value="Tc1-like_DDE_dom"/>
</dbReference>
<protein>
    <submittedName>
        <fullName evidence="2">IS630 family transposase</fullName>
    </submittedName>
</protein>
<gene>
    <name evidence="2" type="ORF">KME32_35600</name>
</gene>
<dbReference type="NCBIfam" id="NF033545">
    <property type="entry name" value="transpos_IS630"/>
    <property type="match status" value="1"/>
</dbReference>
<accession>A0A951Q5S1</accession>
<name>A0A951Q5S1_9NOST</name>
<reference evidence="2" key="1">
    <citation type="submission" date="2021-05" db="EMBL/GenBank/DDBJ databases">
        <authorList>
            <person name="Pietrasiak N."/>
            <person name="Ward R."/>
            <person name="Stajich J.E."/>
            <person name="Kurbessoian T."/>
        </authorList>
    </citation>
    <scope>NUCLEOTIDE SEQUENCE</scope>
    <source>
        <strain evidence="2">JT2-VF2</strain>
    </source>
</reference>
<dbReference type="Pfam" id="PF13358">
    <property type="entry name" value="DDE_3"/>
    <property type="match status" value="1"/>
</dbReference>
<comment type="caution">
    <text evidence="2">The sequence shown here is derived from an EMBL/GenBank/DDBJ whole genome shotgun (WGS) entry which is preliminary data.</text>
</comment>
<dbReference type="EMBL" id="JAHHHN010000072">
    <property type="protein sequence ID" value="MBW4566294.1"/>
    <property type="molecule type" value="Genomic_DNA"/>
</dbReference>
<proteinExistence type="predicted"/>
<dbReference type="Gene3D" id="3.30.420.10">
    <property type="entry name" value="Ribonuclease H-like superfamily/Ribonuclease H"/>
    <property type="match status" value="1"/>
</dbReference>
<evidence type="ECO:0000259" key="1">
    <source>
        <dbReference type="Pfam" id="PF13358"/>
    </source>
</evidence>
<reference evidence="2" key="2">
    <citation type="journal article" date="2022" name="Microbiol. Resour. Announc.">
        <title>Metagenome Sequencing to Explore Phylogenomics of Terrestrial Cyanobacteria.</title>
        <authorList>
            <person name="Ward R.D."/>
            <person name="Stajich J.E."/>
            <person name="Johansen J.R."/>
            <person name="Huntemann M."/>
            <person name="Clum A."/>
            <person name="Foster B."/>
            <person name="Foster B."/>
            <person name="Roux S."/>
            <person name="Palaniappan K."/>
            <person name="Varghese N."/>
            <person name="Mukherjee S."/>
            <person name="Reddy T.B.K."/>
            <person name="Daum C."/>
            <person name="Copeland A."/>
            <person name="Chen I.A."/>
            <person name="Ivanova N.N."/>
            <person name="Kyrpides N.C."/>
            <person name="Shapiro N."/>
            <person name="Eloe-Fadrosh E.A."/>
            <person name="Pietrasiak N."/>
        </authorList>
    </citation>
    <scope>NUCLEOTIDE SEQUENCE</scope>
    <source>
        <strain evidence="2">JT2-VF2</strain>
    </source>
</reference>
<feature type="domain" description="Tc1-like transposase DDE" evidence="1">
    <location>
        <begin position="14"/>
        <end position="150"/>
    </location>
</feature>
<organism evidence="2 3">
    <name type="scientific">Mojavia pulchra JT2-VF2</name>
    <dbReference type="NCBI Taxonomy" id="287848"/>
    <lineage>
        <taxon>Bacteria</taxon>
        <taxon>Bacillati</taxon>
        <taxon>Cyanobacteriota</taxon>
        <taxon>Cyanophyceae</taxon>
        <taxon>Nostocales</taxon>
        <taxon>Nostocaceae</taxon>
    </lineage>
</organism>
<dbReference type="InterPro" id="IPR036397">
    <property type="entry name" value="RNaseH_sf"/>
</dbReference>
<dbReference type="InterPro" id="IPR047655">
    <property type="entry name" value="Transpos_IS630-like"/>
</dbReference>
<dbReference type="GO" id="GO:0003676">
    <property type="term" value="F:nucleic acid binding"/>
    <property type="evidence" value="ECO:0007669"/>
    <property type="project" value="InterPro"/>
</dbReference>
<dbReference type="InterPro" id="IPR012337">
    <property type="entry name" value="RNaseH-like_sf"/>
</dbReference>
<evidence type="ECO:0000313" key="3">
    <source>
        <dbReference type="Proteomes" id="UP000715781"/>
    </source>
</evidence>
<sequence length="184" mass="21427">MLLRYLGTDQQVRYWCEDESRLGLKTITGRTITLKRVKPLAIVGWQRKNFYLYGLVEPATGDSFFWEFSHLDSTCFQDFLDLFSKAHPEVLNLVQMDNGSFHKSLDLEWPDNVIPIFQPPNSPELNPIERLWEHIKYELSWEHCTTLDQLRRKLKQVLDSISSEAIAEICGWDYITSALLSATS</sequence>
<dbReference type="SUPFAM" id="SSF53098">
    <property type="entry name" value="Ribonuclease H-like"/>
    <property type="match status" value="1"/>
</dbReference>
<evidence type="ECO:0000313" key="2">
    <source>
        <dbReference type="EMBL" id="MBW4566294.1"/>
    </source>
</evidence>
<dbReference type="AlphaFoldDB" id="A0A951Q5S1"/>